<dbReference type="Proteomes" id="UP001176961">
    <property type="component" value="Unassembled WGS sequence"/>
</dbReference>
<reference evidence="2" key="1">
    <citation type="submission" date="2023-07" db="EMBL/GenBank/DDBJ databases">
        <authorList>
            <consortium name="CYATHOMIX"/>
        </authorList>
    </citation>
    <scope>NUCLEOTIDE SEQUENCE</scope>
    <source>
        <strain evidence="2">N/A</strain>
    </source>
</reference>
<dbReference type="CDD" id="cd00037">
    <property type="entry name" value="CLECT"/>
    <property type="match status" value="1"/>
</dbReference>
<organism evidence="2 3">
    <name type="scientific">Cylicocyclus nassatus</name>
    <name type="common">Nematode worm</name>
    <dbReference type="NCBI Taxonomy" id="53992"/>
    <lineage>
        <taxon>Eukaryota</taxon>
        <taxon>Metazoa</taxon>
        <taxon>Ecdysozoa</taxon>
        <taxon>Nematoda</taxon>
        <taxon>Chromadorea</taxon>
        <taxon>Rhabditida</taxon>
        <taxon>Rhabditina</taxon>
        <taxon>Rhabditomorpha</taxon>
        <taxon>Strongyloidea</taxon>
        <taxon>Strongylidae</taxon>
        <taxon>Cylicocyclus</taxon>
    </lineage>
</organism>
<evidence type="ECO:0000313" key="2">
    <source>
        <dbReference type="EMBL" id="CAJ0592975.1"/>
    </source>
</evidence>
<dbReference type="Pfam" id="PF00059">
    <property type="entry name" value="Lectin_C"/>
    <property type="match status" value="1"/>
</dbReference>
<evidence type="ECO:0000313" key="3">
    <source>
        <dbReference type="Proteomes" id="UP001176961"/>
    </source>
</evidence>
<dbReference type="InterPro" id="IPR016186">
    <property type="entry name" value="C-type_lectin-like/link_sf"/>
</dbReference>
<keyword evidence="3" id="KW-1185">Reference proteome</keyword>
<dbReference type="InterPro" id="IPR001304">
    <property type="entry name" value="C-type_lectin-like"/>
</dbReference>
<dbReference type="PANTHER" id="PTHR22803">
    <property type="entry name" value="MANNOSE, PHOSPHOLIPASE, LECTIN RECEPTOR RELATED"/>
    <property type="match status" value="1"/>
</dbReference>
<dbReference type="EMBL" id="CATQJL010000112">
    <property type="protein sequence ID" value="CAJ0592975.1"/>
    <property type="molecule type" value="Genomic_DNA"/>
</dbReference>
<dbReference type="InterPro" id="IPR050111">
    <property type="entry name" value="C-type_lectin/snaclec_domain"/>
</dbReference>
<evidence type="ECO:0000259" key="1">
    <source>
        <dbReference type="PROSITE" id="PS50041"/>
    </source>
</evidence>
<protein>
    <recommendedName>
        <fullName evidence="1">C-type lectin domain-containing protein</fullName>
    </recommendedName>
</protein>
<accession>A0AA36GIG4</accession>
<feature type="domain" description="C-type lectin" evidence="1">
    <location>
        <begin position="8"/>
        <end position="134"/>
    </location>
</feature>
<proteinExistence type="predicted"/>
<name>A0AA36GIG4_CYLNA</name>
<dbReference type="PROSITE" id="PS50041">
    <property type="entry name" value="C_TYPE_LECTIN_2"/>
    <property type="match status" value="1"/>
</dbReference>
<dbReference type="AlphaFoldDB" id="A0AA36GIG4"/>
<dbReference type="SUPFAM" id="SSF56436">
    <property type="entry name" value="C-type lectin-like"/>
    <property type="match status" value="1"/>
</dbReference>
<comment type="caution">
    <text evidence="2">The sequence shown here is derived from an EMBL/GenBank/DDBJ whole genome shotgun (WGS) entry which is preliminary data.</text>
</comment>
<gene>
    <name evidence="2" type="ORF">CYNAS_LOCUS4958</name>
</gene>
<sequence>MCTHIVTCKVHCLSASQVFFGATFEGAENTCNVVGGHLASIHNFEENRFVAELAKIDKQTTSPNDFTWIGLQDVANSKNWTWTDGTKVDFEFWGPDSPKRGLGNCVHLISDVSDDPKWFHKWGDYSCDQKMRTVRVGLLIEFLSLETLVVNDPRICC</sequence>
<dbReference type="Gene3D" id="3.10.100.10">
    <property type="entry name" value="Mannose-Binding Protein A, subunit A"/>
    <property type="match status" value="1"/>
</dbReference>
<dbReference type="SMART" id="SM00034">
    <property type="entry name" value="CLECT"/>
    <property type="match status" value="1"/>
</dbReference>
<dbReference type="InterPro" id="IPR016187">
    <property type="entry name" value="CTDL_fold"/>
</dbReference>